<dbReference type="OrthoDB" id="6141890at2759"/>
<dbReference type="GO" id="GO:0140359">
    <property type="term" value="F:ABC-type transporter activity"/>
    <property type="evidence" value="ECO:0007669"/>
    <property type="project" value="InterPro"/>
</dbReference>
<proteinExistence type="predicted"/>
<comment type="caution">
    <text evidence="2">The sequence shown here is derived from an EMBL/GenBank/DDBJ whole genome shotgun (WGS) entry which is preliminary data.</text>
</comment>
<dbReference type="InterPro" id="IPR027417">
    <property type="entry name" value="P-loop_NTPase"/>
</dbReference>
<accession>A0A7I8WAK7</accession>
<dbReference type="PANTHER" id="PTHR19229">
    <property type="entry name" value="ATP-BINDING CASSETTE TRANSPORTER SUBFAMILY A ABCA"/>
    <property type="match status" value="1"/>
</dbReference>
<keyword evidence="3" id="KW-1185">Reference proteome</keyword>
<name>A0A7I8WAK7_9ANNE</name>
<dbReference type="GO" id="GO:0005524">
    <property type="term" value="F:ATP binding"/>
    <property type="evidence" value="ECO:0007669"/>
    <property type="project" value="InterPro"/>
</dbReference>
<dbReference type="Pfam" id="PF00005">
    <property type="entry name" value="ABC_tran"/>
    <property type="match status" value="1"/>
</dbReference>
<evidence type="ECO:0000313" key="2">
    <source>
        <dbReference type="EMBL" id="CAD5125144.1"/>
    </source>
</evidence>
<sequence>MLTGKYCITHGDITLGNYNITNEIIKARELIGYCPQGNCLFSFLTVEEHLTMYYTLRGLCHDHTVTEVKGILHGLGLELLKKERIGYLNEEDKRKISVAISVIGKPALLLLDDPFQNMSNLSKRKVMEYLRALRKSGMAILMSTKSFEEYEFLCTKLAILVNGSFKIIDSTEDAKKMFGKGYHIEIDMANNENLSSPPLDVRTHSLLTELRTIYPHCVSREIGKGYIHYHIGNDPIKSKLFLNMDSFTKQFHIHKYKIYKSSFKKILRGITKAQQHYKTSKPKIFNLIKHVLSYILSIYKKETNFDNTYQSSPYNISFIKDTNSTSSESNGEEFSEGENSQNYSSTNLYTLKDTITFNHSVDPSNYYETTLPFLTHDV</sequence>
<dbReference type="Gene3D" id="3.40.50.300">
    <property type="entry name" value="P-loop containing nucleotide triphosphate hydrolases"/>
    <property type="match status" value="1"/>
</dbReference>
<dbReference type="InterPro" id="IPR026082">
    <property type="entry name" value="ABCA"/>
</dbReference>
<reference evidence="2 3" key="1">
    <citation type="submission" date="2020-08" db="EMBL/GenBank/DDBJ databases">
        <authorList>
            <person name="Hejnol A."/>
        </authorList>
    </citation>
    <scope>NUCLEOTIDE SEQUENCE [LARGE SCALE GENOMIC DNA]</scope>
</reference>
<gene>
    <name evidence="2" type="ORF">DGYR_LOCUS12576</name>
</gene>
<protein>
    <submittedName>
        <fullName evidence="2">DgyrCDS13387</fullName>
    </submittedName>
</protein>
<feature type="domain" description="ABC transporter" evidence="1">
    <location>
        <begin position="1"/>
        <end position="115"/>
    </location>
</feature>
<dbReference type="GO" id="GO:0016887">
    <property type="term" value="F:ATP hydrolysis activity"/>
    <property type="evidence" value="ECO:0007669"/>
    <property type="project" value="InterPro"/>
</dbReference>
<dbReference type="AlphaFoldDB" id="A0A7I8WAK7"/>
<dbReference type="InterPro" id="IPR003439">
    <property type="entry name" value="ABC_transporter-like_ATP-bd"/>
</dbReference>
<dbReference type="GO" id="GO:0016020">
    <property type="term" value="C:membrane"/>
    <property type="evidence" value="ECO:0007669"/>
    <property type="project" value="InterPro"/>
</dbReference>
<evidence type="ECO:0000313" key="3">
    <source>
        <dbReference type="Proteomes" id="UP000549394"/>
    </source>
</evidence>
<dbReference type="Proteomes" id="UP000549394">
    <property type="component" value="Unassembled WGS sequence"/>
</dbReference>
<dbReference type="PANTHER" id="PTHR19229:SF250">
    <property type="entry name" value="ABC TRANSPORTER DOMAIN-CONTAINING PROTEIN-RELATED"/>
    <property type="match status" value="1"/>
</dbReference>
<dbReference type="EMBL" id="CAJFCJ010000025">
    <property type="protein sequence ID" value="CAD5125144.1"/>
    <property type="molecule type" value="Genomic_DNA"/>
</dbReference>
<evidence type="ECO:0000259" key="1">
    <source>
        <dbReference type="Pfam" id="PF00005"/>
    </source>
</evidence>
<dbReference type="SUPFAM" id="SSF52540">
    <property type="entry name" value="P-loop containing nucleoside triphosphate hydrolases"/>
    <property type="match status" value="1"/>
</dbReference>
<organism evidence="2 3">
    <name type="scientific">Dimorphilus gyrociliatus</name>
    <dbReference type="NCBI Taxonomy" id="2664684"/>
    <lineage>
        <taxon>Eukaryota</taxon>
        <taxon>Metazoa</taxon>
        <taxon>Spiralia</taxon>
        <taxon>Lophotrochozoa</taxon>
        <taxon>Annelida</taxon>
        <taxon>Polychaeta</taxon>
        <taxon>Polychaeta incertae sedis</taxon>
        <taxon>Dinophilidae</taxon>
        <taxon>Dimorphilus</taxon>
    </lineage>
</organism>
<dbReference type="GO" id="GO:0005319">
    <property type="term" value="F:lipid transporter activity"/>
    <property type="evidence" value="ECO:0007669"/>
    <property type="project" value="TreeGrafter"/>
</dbReference>